<reference evidence="1 2" key="1">
    <citation type="submission" date="2019-04" db="EMBL/GenBank/DDBJ databases">
        <title>Lysinibacillus genome sequencing.</title>
        <authorList>
            <person name="Dunlap C."/>
        </authorList>
    </citation>
    <scope>NUCLEOTIDE SEQUENCE [LARGE SCALE GENOMIC DNA]</scope>
    <source>
        <strain evidence="1 2">CCTCC AB 2010389</strain>
    </source>
</reference>
<dbReference type="EMBL" id="SZPU01000085">
    <property type="protein sequence ID" value="TKI60059.1"/>
    <property type="molecule type" value="Genomic_DNA"/>
</dbReference>
<evidence type="ECO:0000313" key="2">
    <source>
        <dbReference type="Proteomes" id="UP000308744"/>
    </source>
</evidence>
<dbReference type="InterPro" id="IPR003719">
    <property type="entry name" value="Phenazine_PhzF-like"/>
</dbReference>
<dbReference type="Proteomes" id="UP000308744">
    <property type="component" value="Unassembled WGS sequence"/>
</dbReference>
<dbReference type="PANTHER" id="PTHR13774">
    <property type="entry name" value="PHENAZINE BIOSYNTHESIS PROTEIN"/>
    <property type="match status" value="1"/>
</dbReference>
<gene>
    <name evidence="1" type="ORF">FC756_19750</name>
</gene>
<evidence type="ECO:0000313" key="1">
    <source>
        <dbReference type="EMBL" id="TKI60059.1"/>
    </source>
</evidence>
<dbReference type="GO" id="GO:0005737">
    <property type="term" value="C:cytoplasm"/>
    <property type="evidence" value="ECO:0007669"/>
    <property type="project" value="TreeGrafter"/>
</dbReference>
<name>A0A4U2YGK3_9BACI</name>
<dbReference type="Gene3D" id="3.10.310.10">
    <property type="entry name" value="Diaminopimelate Epimerase, Chain A, domain 1"/>
    <property type="match status" value="2"/>
</dbReference>
<organism evidence="1 2">
    <name type="scientific">Lysinibacillus mangiferihumi</name>
    <dbReference type="NCBI Taxonomy" id="1130819"/>
    <lineage>
        <taxon>Bacteria</taxon>
        <taxon>Bacillati</taxon>
        <taxon>Bacillota</taxon>
        <taxon>Bacilli</taxon>
        <taxon>Bacillales</taxon>
        <taxon>Bacillaceae</taxon>
        <taxon>Lysinibacillus</taxon>
    </lineage>
</organism>
<dbReference type="GO" id="GO:0016853">
    <property type="term" value="F:isomerase activity"/>
    <property type="evidence" value="ECO:0007669"/>
    <property type="project" value="TreeGrafter"/>
</dbReference>
<proteinExistence type="predicted"/>
<protein>
    <submittedName>
        <fullName evidence="1">PhzF family phenazine biosynthesis protein</fullName>
    </submittedName>
</protein>
<accession>A0A4U2YGK3</accession>
<dbReference type="SUPFAM" id="SSF54506">
    <property type="entry name" value="Diaminopimelate epimerase-like"/>
    <property type="match status" value="1"/>
</dbReference>
<dbReference type="AlphaFoldDB" id="A0A4U2YGK3"/>
<sequence>MSSFWMARVFYNEGISGNLTGVVQLEKDIGDIASKKMATRLQLPDTAFIWKENSMKHRTYSPYEELEFCTQTLLATGAVQKIQSKNLERFEFEGATGLISVFTQGDDIWWIEQTPGEISPYYNYDVLNELSISKNILGGMLGVGGNGRKRLYIPINSEENLYIVHLKPSLVMNICQRMGINGIVLFVKKDQSNVLLRVFTTSLAGNEDAATGGAALGLLGYNQLFSFGLSNNIRVDQGHIDSSSRGCIYLKNDVENNQNLIGSKVDVLIEGLIL</sequence>
<dbReference type="PIRSF" id="PIRSF016184">
    <property type="entry name" value="PhzC_PhzF"/>
    <property type="match status" value="1"/>
</dbReference>
<keyword evidence="2" id="KW-1185">Reference proteome</keyword>
<dbReference type="Pfam" id="PF02567">
    <property type="entry name" value="PhzC-PhzF"/>
    <property type="match status" value="1"/>
</dbReference>
<comment type="caution">
    <text evidence="1">The sequence shown here is derived from an EMBL/GenBank/DDBJ whole genome shotgun (WGS) entry which is preliminary data.</text>
</comment>